<dbReference type="EMBL" id="RCYR01000001">
    <property type="protein sequence ID" value="RYS82492.1"/>
    <property type="molecule type" value="Genomic_DNA"/>
</dbReference>
<evidence type="ECO:0000313" key="4">
    <source>
        <dbReference type="Proteomes" id="UP000095787"/>
    </source>
</evidence>
<dbReference type="PANTHER" id="PTHR37314:SF4">
    <property type="entry name" value="UPF0700 TRANSMEMBRANE PROTEIN YOAK"/>
    <property type="match status" value="1"/>
</dbReference>
<dbReference type="AlphaFoldDB" id="A0A173ZVM0"/>
<feature type="transmembrane region" description="Helical" evidence="1">
    <location>
        <begin position="205"/>
        <end position="222"/>
    </location>
</feature>
<reference evidence="3 5" key="2">
    <citation type="journal article" date="2019" name="Science, e1252229">
        <title>Invertible promoters mediate bacterial phase variation, antibiotic resistance, and host adaptation in the gut.</title>
        <authorList>
            <person name="Jiang X."/>
            <person name="Hall A.B."/>
            <person name="Arthur T.D."/>
            <person name="Plichta D.R."/>
            <person name="Covington C.T."/>
            <person name="Poyet M."/>
            <person name="Crothers J."/>
            <person name="Moses P.L."/>
            <person name="Tolonen A.C."/>
            <person name="Vlamakis H."/>
            <person name="Alm E.J."/>
            <person name="Xavier R.J."/>
        </authorList>
    </citation>
    <scope>NUCLEOTIDE SEQUENCE [LARGE SCALE GENOMIC DNA]</scope>
    <source>
        <strain evidence="5">aa_0143</strain>
        <strain evidence="3">Aa_0143</strain>
    </source>
</reference>
<evidence type="ECO:0000313" key="5">
    <source>
        <dbReference type="Proteomes" id="UP000292665"/>
    </source>
</evidence>
<gene>
    <name evidence="3" type="ORF">EAI93_02025</name>
    <name evidence="2" type="ORF">ERS852456_00857</name>
</gene>
<protein>
    <submittedName>
        <fullName evidence="3">DUF1275 domain-containing protein</fullName>
    </submittedName>
    <submittedName>
        <fullName evidence="2">Predicted membrane protein</fullName>
    </submittedName>
</protein>
<evidence type="ECO:0000313" key="2">
    <source>
        <dbReference type="EMBL" id="CUN80067.1"/>
    </source>
</evidence>
<sequence>MHGIIKCQHQGQMSESFPTAAFLSISGGLQDAYTYVFRGKVFANAQTGNIVLLSQNICERNWLQSAHYFVPLAAFAIGIIVAEQIRGKYQNVQNIHWRQIVLLLEMILLFLVSFLPQSLDMLANALVSFSCAMQVQTFRKVNGYAFASTMCIGNMRSGMEALSAYIRTHDRNVLGKALRYWEIIFLFAVGAGIGGQFVVLFGAHTIWFSCLLLLVSFCLMFIREEMKEHPEISVEEETIQKDLWDIEKQIKNIGHQVGEDISVMKSPHNKDSQ</sequence>
<evidence type="ECO:0000256" key="1">
    <source>
        <dbReference type="SAM" id="Phobius"/>
    </source>
</evidence>
<feature type="transmembrane region" description="Helical" evidence="1">
    <location>
        <begin position="66"/>
        <end position="85"/>
    </location>
</feature>
<reference evidence="2 4" key="1">
    <citation type="submission" date="2015-09" db="EMBL/GenBank/DDBJ databases">
        <authorList>
            <consortium name="Pathogen Informatics"/>
        </authorList>
    </citation>
    <scope>NUCLEOTIDE SEQUENCE [LARGE SCALE GENOMIC DNA]</scope>
    <source>
        <strain evidence="2 4">2789STDY5834841</strain>
    </source>
</reference>
<feature type="transmembrane region" description="Helical" evidence="1">
    <location>
        <begin position="97"/>
        <end position="115"/>
    </location>
</feature>
<keyword evidence="1" id="KW-1133">Transmembrane helix</keyword>
<keyword evidence="1" id="KW-0472">Membrane</keyword>
<organism evidence="2 4">
    <name type="scientific">[Ruminococcus] torques</name>
    <dbReference type="NCBI Taxonomy" id="33039"/>
    <lineage>
        <taxon>Bacteria</taxon>
        <taxon>Bacillati</taxon>
        <taxon>Bacillota</taxon>
        <taxon>Clostridia</taxon>
        <taxon>Lachnospirales</taxon>
        <taxon>Lachnospiraceae</taxon>
        <taxon>Mediterraneibacter</taxon>
    </lineage>
</organism>
<dbReference type="InterPro" id="IPR010699">
    <property type="entry name" value="DUF1275"/>
</dbReference>
<dbReference type="Proteomes" id="UP000292665">
    <property type="component" value="Unassembled WGS sequence"/>
</dbReference>
<name>A0A173ZVM0_9FIRM</name>
<evidence type="ECO:0000313" key="3">
    <source>
        <dbReference type="EMBL" id="RYS82492.1"/>
    </source>
</evidence>
<accession>A0A173ZVM0</accession>
<dbReference type="EMBL" id="CYZO01000008">
    <property type="protein sequence ID" value="CUN80067.1"/>
    <property type="molecule type" value="Genomic_DNA"/>
</dbReference>
<dbReference type="PANTHER" id="PTHR37314">
    <property type="entry name" value="SLR0142 PROTEIN"/>
    <property type="match status" value="1"/>
</dbReference>
<feature type="transmembrane region" description="Helical" evidence="1">
    <location>
        <begin position="180"/>
        <end position="199"/>
    </location>
</feature>
<dbReference type="Proteomes" id="UP000095787">
    <property type="component" value="Unassembled WGS sequence"/>
</dbReference>
<keyword evidence="1" id="KW-0812">Transmembrane</keyword>
<dbReference type="Pfam" id="PF06912">
    <property type="entry name" value="DUF1275"/>
    <property type="match status" value="1"/>
</dbReference>
<proteinExistence type="predicted"/>